<organism evidence="1 2">
    <name type="scientific">Panagrolaimus davidi</name>
    <dbReference type="NCBI Taxonomy" id="227884"/>
    <lineage>
        <taxon>Eukaryota</taxon>
        <taxon>Metazoa</taxon>
        <taxon>Ecdysozoa</taxon>
        <taxon>Nematoda</taxon>
        <taxon>Chromadorea</taxon>
        <taxon>Rhabditida</taxon>
        <taxon>Tylenchina</taxon>
        <taxon>Panagrolaimomorpha</taxon>
        <taxon>Panagrolaimoidea</taxon>
        <taxon>Panagrolaimidae</taxon>
        <taxon>Panagrolaimus</taxon>
    </lineage>
</organism>
<dbReference type="AlphaFoldDB" id="A0A914Q8A6"/>
<dbReference type="Proteomes" id="UP000887578">
    <property type="component" value="Unplaced"/>
</dbReference>
<evidence type="ECO:0000313" key="1">
    <source>
        <dbReference type="Proteomes" id="UP000887578"/>
    </source>
</evidence>
<keyword evidence="1" id="KW-1185">Reference proteome</keyword>
<proteinExistence type="predicted"/>
<protein>
    <submittedName>
        <fullName evidence="2">Uncharacterized protein</fullName>
    </submittedName>
</protein>
<reference evidence="2" key="1">
    <citation type="submission" date="2022-11" db="UniProtKB">
        <authorList>
            <consortium name="WormBaseParasite"/>
        </authorList>
    </citation>
    <scope>IDENTIFICATION</scope>
</reference>
<evidence type="ECO:0000313" key="2">
    <source>
        <dbReference type="WBParaSite" id="PDA_v2.g23379.t1"/>
    </source>
</evidence>
<name>A0A914Q8A6_9BILA</name>
<sequence>MAENPPNPPKPAPPLNDVDYFDYFKSSIIHNGKVYDGFCELWEHFDIKLFDSITHFNALQVYKFMVNKRIEHLKRFNILSQATKEKDLKIKALENQKLEAVKKESMENTKLVSKLF</sequence>
<dbReference type="WBParaSite" id="PDA_v2.g23379.t1">
    <property type="protein sequence ID" value="PDA_v2.g23379.t1"/>
    <property type="gene ID" value="PDA_v2.g23379"/>
</dbReference>
<accession>A0A914Q8A6</accession>